<accession>A0ABW8KZU6</accession>
<comment type="caution">
    <text evidence="2">The sequence shown here is derived from an EMBL/GenBank/DDBJ whole genome shotgun (WGS) entry which is preliminary data.</text>
</comment>
<dbReference type="Gene3D" id="3.40.50.300">
    <property type="entry name" value="P-loop containing nucleotide triphosphate hydrolases"/>
    <property type="match status" value="1"/>
</dbReference>
<reference evidence="2 3" key="1">
    <citation type="submission" date="2024-11" db="EMBL/GenBank/DDBJ databases">
        <title>The Natural Products Discovery Center: Release of the First 8490 Sequenced Strains for Exploring Actinobacteria Biosynthetic Diversity.</title>
        <authorList>
            <person name="Kalkreuter E."/>
            <person name="Kautsar S.A."/>
            <person name="Yang D."/>
            <person name="Bader C.D."/>
            <person name="Teijaro C.N."/>
            <person name="Fluegel L."/>
            <person name="Davis C.M."/>
            <person name="Simpson J.R."/>
            <person name="Lauterbach L."/>
            <person name="Steele A.D."/>
            <person name="Gui C."/>
            <person name="Meng S."/>
            <person name="Li G."/>
            <person name="Viehrig K."/>
            <person name="Ye F."/>
            <person name="Su P."/>
            <person name="Kiefer A.F."/>
            <person name="Nichols A."/>
            <person name="Cepeda A.J."/>
            <person name="Yan W."/>
            <person name="Fan B."/>
            <person name="Jiang Y."/>
            <person name="Adhikari A."/>
            <person name="Zheng C.-J."/>
            <person name="Schuster L."/>
            <person name="Cowan T.M."/>
            <person name="Smanski M.J."/>
            <person name="Chevrette M.G."/>
            <person name="De Carvalho L.P.S."/>
            <person name="Shen B."/>
        </authorList>
    </citation>
    <scope>NUCLEOTIDE SEQUENCE [LARGE SCALE GENOMIC DNA]</scope>
    <source>
        <strain evidence="2 3">NPDC078403</strain>
    </source>
</reference>
<gene>
    <name evidence="2" type="ORF">ACI2JU_15715</name>
</gene>
<dbReference type="InterPro" id="IPR027417">
    <property type="entry name" value="P-loop_NTPase"/>
</dbReference>
<keyword evidence="3" id="KW-1185">Reference proteome</keyword>
<organism evidence="2 3">
    <name type="scientific">Pseudoalteromonas rhizosphaerae</name>
    <dbReference type="NCBI Taxonomy" id="2518973"/>
    <lineage>
        <taxon>Bacteria</taxon>
        <taxon>Pseudomonadati</taxon>
        <taxon>Pseudomonadota</taxon>
        <taxon>Gammaproteobacteria</taxon>
        <taxon>Alteromonadales</taxon>
        <taxon>Pseudoalteromonadaceae</taxon>
        <taxon>Pseudoalteromonas</taxon>
    </lineage>
</organism>
<name>A0ABW8KZU6_9GAMM</name>
<dbReference type="Pfam" id="PF13175">
    <property type="entry name" value="AAA_15"/>
    <property type="match status" value="1"/>
</dbReference>
<dbReference type="PANTHER" id="PTHR32182:SF0">
    <property type="entry name" value="DNA REPLICATION AND REPAIR PROTEIN RECF"/>
    <property type="match status" value="1"/>
</dbReference>
<sequence>MFLKELQLTNFRKFESLKVNFQQGLNVLVGENDSGKTAIVDAIRYILNTKSFENIRFEPRDFYKPTKITDDNPQPERADTFTITAIFF</sequence>
<dbReference type="SUPFAM" id="SSF52540">
    <property type="entry name" value="P-loop containing nucleoside triphosphate hydrolases"/>
    <property type="match status" value="1"/>
</dbReference>
<evidence type="ECO:0000259" key="1">
    <source>
        <dbReference type="Pfam" id="PF13175"/>
    </source>
</evidence>
<dbReference type="RefSeq" id="WP_404675902.1">
    <property type="nucleotide sequence ID" value="NZ_JBJDOT010000023.1"/>
</dbReference>
<dbReference type="EMBL" id="JBJDOT010000023">
    <property type="protein sequence ID" value="MFK3865305.1"/>
    <property type="molecule type" value="Genomic_DNA"/>
</dbReference>
<dbReference type="InterPro" id="IPR041685">
    <property type="entry name" value="AAA_GajA/Old/RecF-like"/>
</dbReference>
<evidence type="ECO:0000313" key="2">
    <source>
        <dbReference type="EMBL" id="MFK3865305.1"/>
    </source>
</evidence>
<dbReference type="PANTHER" id="PTHR32182">
    <property type="entry name" value="DNA REPLICATION AND REPAIR PROTEIN RECF"/>
    <property type="match status" value="1"/>
</dbReference>
<proteinExistence type="predicted"/>
<evidence type="ECO:0000313" key="3">
    <source>
        <dbReference type="Proteomes" id="UP001620262"/>
    </source>
</evidence>
<dbReference type="Proteomes" id="UP001620262">
    <property type="component" value="Unassembled WGS sequence"/>
</dbReference>
<protein>
    <submittedName>
        <fullName evidence="2">AAA family ATPase</fullName>
    </submittedName>
</protein>
<feature type="domain" description="Endonuclease GajA/Old nuclease/RecF-like AAA" evidence="1">
    <location>
        <begin position="1"/>
        <end position="68"/>
    </location>
</feature>